<sequence length="208" mass="22308">MANTGVTSLISDIINTLKAAAKDYNAVNNDKTLPETFHEAGRGLSTVREALKTANSQLQKRDQAGDPQNAISTLEACNAKAKLSLNIFEEVSEEPETSRFEHYKTAVGRGGRGNLVEALVVGMMNDICALAKDSAIEATMETQIKALRDAIDTLSNMEPSVPDEQSKKAFSHFGSGHQFNATGGTQNNNVGSGKQFLGDIRGETVTFN</sequence>
<name>A0A9P9E7U1_9HYPO</name>
<evidence type="ECO:0000259" key="1">
    <source>
        <dbReference type="Pfam" id="PF17106"/>
    </source>
</evidence>
<reference evidence="3" key="1">
    <citation type="journal article" date="2021" name="Nat. Commun.">
        <title>Genetic determinants of endophytism in the Arabidopsis root mycobiome.</title>
        <authorList>
            <person name="Mesny F."/>
            <person name="Miyauchi S."/>
            <person name="Thiergart T."/>
            <person name="Pickel B."/>
            <person name="Atanasova L."/>
            <person name="Karlsson M."/>
            <person name="Huettel B."/>
            <person name="Barry K.W."/>
            <person name="Haridas S."/>
            <person name="Chen C."/>
            <person name="Bauer D."/>
            <person name="Andreopoulos W."/>
            <person name="Pangilinan J."/>
            <person name="LaButti K."/>
            <person name="Riley R."/>
            <person name="Lipzen A."/>
            <person name="Clum A."/>
            <person name="Drula E."/>
            <person name="Henrissat B."/>
            <person name="Kohler A."/>
            <person name="Grigoriev I.V."/>
            <person name="Martin F.M."/>
            <person name="Hacquard S."/>
        </authorList>
    </citation>
    <scope>NUCLEOTIDE SEQUENCE</scope>
    <source>
        <strain evidence="3">MPI-CAGE-AT-0147</strain>
    </source>
</reference>
<organism evidence="3 4">
    <name type="scientific">Dactylonectria macrodidyma</name>
    <dbReference type="NCBI Taxonomy" id="307937"/>
    <lineage>
        <taxon>Eukaryota</taxon>
        <taxon>Fungi</taxon>
        <taxon>Dikarya</taxon>
        <taxon>Ascomycota</taxon>
        <taxon>Pezizomycotina</taxon>
        <taxon>Sordariomycetes</taxon>
        <taxon>Hypocreomycetidae</taxon>
        <taxon>Hypocreales</taxon>
        <taxon>Nectriaceae</taxon>
        <taxon>Dactylonectria</taxon>
    </lineage>
</organism>
<dbReference type="Pfam" id="PF17107">
    <property type="entry name" value="SesA"/>
    <property type="match status" value="1"/>
</dbReference>
<comment type="caution">
    <text evidence="3">The sequence shown here is derived from an EMBL/GenBank/DDBJ whole genome shotgun (WGS) entry which is preliminary data.</text>
</comment>
<dbReference type="OrthoDB" id="674604at2759"/>
<dbReference type="InterPro" id="IPR031352">
    <property type="entry name" value="SesA"/>
</dbReference>
<protein>
    <recommendedName>
        <fullName evidence="5">NACHT-NTPase and P-loop NTPases N-terminal domain-containing protein</fullName>
    </recommendedName>
</protein>
<feature type="domain" description="NACHT-NTPase sigma" evidence="1">
    <location>
        <begin position="169"/>
        <end position="202"/>
    </location>
</feature>
<dbReference type="Proteomes" id="UP000738349">
    <property type="component" value="Unassembled WGS sequence"/>
</dbReference>
<evidence type="ECO:0008006" key="5">
    <source>
        <dbReference type="Google" id="ProtNLM"/>
    </source>
</evidence>
<dbReference type="EMBL" id="JAGMUV010000014">
    <property type="protein sequence ID" value="KAH7134139.1"/>
    <property type="molecule type" value="Genomic_DNA"/>
</dbReference>
<evidence type="ECO:0000259" key="2">
    <source>
        <dbReference type="Pfam" id="PF17107"/>
    </source>
</evidence>
<gene>
    <name evidence="3" type="ORF">EDB81DRAFT_886947</name>
</gene>
<accession>A0A9P9E7U1</accession>
<evidence type="ECO:0000313" key="3">
    <source>
        <dbReference type="EMBL" id="KAH7134139.1"/>
    </source>
</evidence>
<dbReference type="Pfam" id="PF17106">
    <property type="entry name" value="NACHT_sigma"/>
    <property type="match status" value="1"/>
</dbReference>
<evidence type="ECO:0000313" key="4">
    <source>
        <dbReference type="Proteomes" id="UP000738349"/>
    </source>
</evidence>
<feature type="domain" description="NACHT-NTPase and P-loop NTPases N-terminal" evidence="2">
    <location>
        <begin position="10"/>
        <end position="130"/>
    </location>
</feature>
<dbReference type="AlphaFoldDB" id="A0A9P9E7U1"/>
<keyword evidence="4" id="KW-1185">Reference proteome</keyword>
<dbReference type="InterPro" id="IPR031353">
    <property type="entry name" value="NACHT_sigma"/>
</dbReference>
<proteinExistence type="predicted"/>